<dbReference type="Pfam" id="PF04542">
    <property type="entry name" value="Sigma70_r2"/>
    <property type="match status" value="1"/>
</dbReference>
<evidence type="ECO:0000256" key="3">
    <source>
        <dbReference type="ARBA" id="ARBA00023082"/>
    </source>
</evidence>
<comment type="similarity">
    <text evidence="1">Belongs to the sigma-70 factor family. ECF subfamily.</text>
</comment>
<dbReference type="NCBIfam" id="TIGR02937">
    <property type="entry name" value="sigma70-ECF"/>
    <property type="match status" value="1"/>
</dbReference>
<dbReference type="GO" id="GO:0016987">
    <property type="term" value="F:sigma factor activity"/>
    <property type="evidence" value="ECO:0007669"/>
    <property type="project" value="UniProtKB-KW"/>
</dbReference>
<reference evidence="7 8" key="1">
    <citation type="submission" date="2020-01" db="EMBL/GenBank/DDBJ databases">
        <title>Genomes assembled from Gulf of Kutch pelagic sediment metagenomes.</title>
        <authorList>
            <person name="Chandrashekar M."/>
            <person name="Mahajan M.S."/>
            <person name="Dave K.J."/>
            <person name="Vatsa P."/>
            <person name="Nathani N.M."/>
        </authorList>
    </citation>
    <scope>NUCLEOTIDE SEQUENCE [LARGE SCALE GENOMIC DNA]</scope>
    <source>
        <strain evidence="7">KS3-K002</strain>
    </source>
</reference>
<dbReference type="InterPro" id="IPR013324">
    <property type="entry name" value="RNA_pol_sigma_r3/r4-like"/>
</dbReference>
<protein>
    <submittedName>
        <fullName evidence="7">Sigma-70 family RNA polymerase sigma factor</fullName>
    </submittedName>
</protein>
<gene>
    <name evidence="7" type="ORF">GWO12_00130</name>
</gene>
<dbReference type="AlphaFoldDB" id="A0AAE4Z5R3"/>
<proteinExistence type="inferred from homology"/>
<dbReference type="EMBL" id="JAACAK010000002">
    <property type="protein sequence ID" value="NIR73513.1"/>
    <property type="molecule type" value="Genomic_DNA"/>
</dbReference>
<dbReference type="InterPro" id="IPR013249">
    <property type="entry name" value="RNA_pol_sigma70_r4_t2"/>
</dbReference>
<accession>A0AAE4Z5R3</accession>
<dbReference type="InterPro" id="IPR036388">
    <property type="entry name" value="WH-like_DNA-bd_sf"/>
</dbReference>
<dbReference type="InterPro" id="IPR007627">
    <property type="entry name" value="RNA_pol_sigma70_r2"/>
</dbReference>
<evidence type="ECO:0000256" key="2">
    <source>
        <dbReference type="ARBA" id="ARBA00023015"/>
    </source>
</evidence>
<evidence type="ECO:0000313" key="8">
    <source>
        <dbReference type="Proteomes" id="UP000702544"/>
    </source>
</evidence>
<dbReference type="PANTHER" id="PTHR43133:SF25">
    <property type="entry name" value="RNA POLYMERASE SIGMA FACTOR RFAY-RELATED"/>
    <property type="match status" value="1"/>
</dbReference>
<keyword evidence="3" id="KW-0731">Sigma factor</keyword>
<feature type="domain" description="RNA polymerase sigma-70 region 2" evidence="5">
    <location>
        <begin position="18"/>
        <end position="83"/>
    </location>
</feature>
<dbReference type="Pfam" id="PF08281">
    <property type="entry name" value="Sigma70_r4_2"/>
    <property type="match status" value="1"/>
</dbReference>
<dbReference type="GO" id="GO:0003677">
    <property type="term" value="F:DNA binding"/>
    <property type="evidence" value="ECO:0007669"/>
    <property type="project" value="InterPro"/>
</dbReference>
<name>A0AAE4Z5R3_9BACT</name>
<evidence type="ECO:0000259" key="5">
    <source>
        <dbReference type="Pfam" id="PF04542"/>
    </source>
</evidence>
<organism evidence="7 8">
    <name type="scientific">Candidatus Kutchimonas denitrificans</name>
    <dbReference type="NCBI Taxonomy" id="3056748"/>
    <lineage>
        <taxon>Bacteria</taxon>
        <taxon>Pseudomonadati</taxon>
        <taxon>Gemmatimonadota</taxon>
        <taxon>Gemmatimonadia</taxon>
        <taxon>Candidatus Palauibacterales</taxon>
        <taxon>Candidatus Palauibacteraceae</taxon>
        <taxon>Candidatus Kutchimonas</taxon>
    </lineage>
</organism>
<dbReference type="SUPFAM" id="SSF88659">
    <property type="entry name" value="Sigma3 and sigma4 domains of RNA polymerase sigma factors"/>
    <property type="match status" value="1"/>
</dbReference>
<evidence type="ECO:0000259" key="6">
    <source>
        <dbReference type="Pfam" id="PF08281"/>
    </source>
</evidence>
<dbReference type="Gene3D" id="1.10.1740.10">
    <property type="match status" value="1"/>
</dbReference>
<sequence>MIDRARPKRREFEEEALAHLDALYRFARGFTGDPSQAEDWVQETLLKAYRSWYSYQRGTNIRAWLFTILRNTAYSHHRHNRRRQPLDFDDVESYSIFEELTETDPEGRLFAELVSVDVIDALCRLPLKFREAVLLTDVEDLSYAEVAEVTGVPIGTVKSRIARGRRLLQRQLYRYAVEMGYVSRRLSSRVPAS</sequence>
<dbReference type="InterPro" id="IPR039425">
    <property type="entry name" value="RNA_pol_sigma-70-like"/>
</dbReference>
<dbReference type="Gene3D" id="1.10.10.10">
    <property type="entry name" value="Winged helix-like DNA-binding domain superfamily/Winged helix DNA-binding domain"/>
    <property type="match status" value="1"/>
</dbReference>
<dbReference type="InterPro" id="IPR014284">
    <property type="entry name" value="RNA_pol_sigma-70_dom"/>
</dbReference>
<dbReference type="SUPFAM" id="SSF88946">
    <property type="entry name" value="Sigma2 domain of RNA polymerase sigma factors"/>
    <property type="match status" value="1"/>
</dbReference>
<keyword evidence="4" id="KW-0804">Transcription</keyword>
<dbReference type="GO" id="GO:0006352">
    <property type="term" value="P:DNA-templated transcription initiation"/>
    <property type="evidence" value="ECO:0007669"/>
    <property type="project" value="InterPro"/>
</dbReference>
<evidence type="ECO:0000313" key="7">
    <source>
        <dbReference type="EMBL" id="NIR73513.1"/>
    </source>
</evidence>
<dbReference type="PANTHER" id="PTHR43133">
    <property type="entry name" value="RNA POLYMERASE ECF-TYPE SIGMA FACTO"/>
    <property type="match status" value="1"/>
</dbReference>
<comment type="caution">
    <text evidence="7">The sequence shown here is derived from an EMBL/GenBank/DDBJ whole genome shotgun (WGS) entry which is preliminary data.</text>
</comment>
<dbReference type="InterPro" id="IPR013325">
    <property type="entry name" value="RNA_pol_sigma_r2"/>
</dbReference>
<feature type="domain" description="RNA polymerase sigma factor 70 region 4 type 2" evidence="6">
    <location>
        <begin position="117"/>
        <end position="168"/>
    </location>
</feature>
<dbReference type="CDD" id="cd06171">
    <property type="entry name" value="Sigma70_r4"/>
    <property type="match status" value="1"/>
</dbReference>
<evidence type="ECO:0000256" key="1">
    <source>
        <dbReference type="ARBA" id="ARBA00010641"/>
    </source>
</evidence>
<dbReference type="Proteomes" id="UP000702544">
    <property type="component" value="Unassembled WGS sequence"/>
</dbReference>
<keyword evidence="2" id="KW-0805">Transcription regulation</keyword>
<evidence type="ECO:0000256" key="4">
    <source>
        <dbReference type="ARBA" id="ARBA00023163"/>
    </source>
</evidence>